<proteinExistence type="inferred from homology"/>
<dbReference type="GO" id="GO:0004197">
    <property type="term" value="F:cysteine-type endopeptidase activity"/>
    <property type="evidence" value="ECO:0007669"/>
    <property type="project" value="TreeGrafter"/>
</dbReference>
<dbReference type="Proteomes" id="UP000001058">
    <property type="component" value="Unassembled WGS sequence"/>
</dbReference>
<protein>
    <submittedName>
        <fullName evidence="2">Vacuolar processing enzyme</fullName>
    </submittedName>
</protein>
<evidence type="ECO:0000313" key="3">
    <source>
        <dbReference type="Proteomes" id="UP000001058"/>
    </source>
</evidence>
<sequence>DDSSIRNHWALLVAGSAGSGRWPNYRHQADVCHAYQVLLRGGLRPAHIVVMMYDDIAYDTQNPFPGQVFNSP</sequence>
<dbReference type="InterPro" id="IPR001096">
    <property type="entry name" value="Peptidase_C13"/>
</dbReference>
<dbReference type="EMBL" id="GL378357">
    <property type="protein sequence ID" value="EFJ45532.1"/>
    <property type="molecule type" value="Genomic_DNA"/>
</dbReference>
<dbReference type="PANTHER" id="PTHR12000:SF42">
    <property type="entry name" value="LEGUMAIN"/>
    <property type="match status" value="1"/>
</dbReference>
<evidence type="ECO:0000256" key="1">
    <source>
        <dbReference type="ARBA" id="ARBA00009941"/>
    </source>
</evidence>
<dbReference type="STRING" id="3068.D8U447"/>
<dbReference type="GO" id="GO:0005773">
    <property type="term" value="C:vacuole"/>
    <property type="evidence" value="ECO:0007669"/>
    <property type="project" value="GOC"/>
</dbReference>
<dbReference type="GO" id="GO:0006624">
    <property type="term" value="P:vacuolar protein processing"/>
    <property type="evidence" value="ECO:0007669"/>
    <property type="project" value="TreeGrafter"/>
</dbReference>
<organism evidence="3">
    <name type="scientific">Volvox carteri f. nagariensis</name>
    <dbReference type="NCBI Taxonomy" id="3068"/>
    <lineage>
        <taxon>Eukaryota</taxon>
        <taxon>Viridiplantae</taxon>
        <taxon>Chlorophyta</taxon>
        <taxon>core chlorophytes</taxon>
        <taxon>Chlorophyceae</taxon>
        <taxon>CS clade</taxon>
        <taxon>Chlamydomonadales</taxon>
        <taxon>Volvocaceae</taxon>
        <taxon>Volvox</taxon>
    </lineage>
</organism>
<dbReference type="GeneID" id="9625877"/>
<dbReference type="PRINTS" id="PR00776">
    <property type="entry name" value="HEMOGLOBNASE"/>
</dbReference>
<dbReference type="OrthoDB" id="192611at2759"/>
<dbReference type="KEGG" id="vcn:VOLCADRAFT_127151"/>
<feature type="non-terminal residue" evidence="2">
    <location>
        <position position="1"/>
    </location>
</feature>
<dbReference type="PANTHER" id="PTHR12000">
    <property type="entry name" value="HEMOGLOBINASE FAMILY MEMBER"/>
    <property type="match status" value="1"/>
</dbReference>
<dbReference type="AlphaFoldDB" id="D8U447"/>
<dbReference type="MEROPS" id="C13.001"/>
<comment type="similarity">
    <text evidence="1">Belongs to the peptidase C13 family.</text>
</comment>
<keyword evidence="3" id="KW-1185">Reference proteome</keyword>
<name>D8U447_VOLCA</name>
<dbReference type="Gene3D" id="3.40.50.1460">
    <property type="match status" value="1"/>
</dbReference>
<dbReference type="InParanoid" id="D8U447"/>
<reference evidence="2 3" key="1">
    <citation type="journal article" date="2010" name="Science">
        <title>Genomic analysis of organismal complexity in the multicellular green alga Volvox carteri.</title>
        <authorList>
            <person name="Prochnik S.E."/>
            <person name="Umen J."/>
            <person name="Nedelcu A.M."/>
            <person name="Hallmann A."/>
            <person name="Miller S.M."/>
            <person name="Nishii I."/>
            <person name="Ferris P."/>
            <person name="Kuo A."/>
            <person name="Mitros T."/>
            <person name="Fritz-Laylin L.K."/>
            <person name="Hellsten U."/>
            <person name="Chapman J."/>
            <person name="Simakov O."/>
            <person name="Rensing S.A."/>
            <person name="Terry A."/>
            <person name="Pangilinan J."/>
            <person name="Kapitonov V."/>
            <person name="Jurka J."/>
            <person name="Salamov A."/>
            <person name="Shapiro H."/>
            <person name="Schmutz J."/>
            <person name="Grimwood J."/>
            <person name="Lindquist E."/>
            <person name="Lucas S."/>
            <person name="Grigoriev I.V."/>
            <person name="Schmitt R."/>
            <person name="Kirk D."/>
            <person name="Rokhsar D.S."/>
        </authorList>
    </citation>
    <scope>NUCLEOTIDE SEQUENCE [LARGE SCALE GENOMIC DNA]</scope>
    <source>
        <strain evidence="3">f. Nagariensis / Eve</strain>
    </source>
</reference>
<gene>
    <name evidence="2" type="primary">vpeA</name>
    <name evidence="2" type="ORF">VOLCADRAFT_127151</name>
</gene>
<accession>D8U447</accession>
<evidence type="ECO:0000313" key="2">
    <source>
        <dbReference type="EMBL" id="EFJ45532.1"/>
    </source>
</evidence>
<dbReference type="Pfam" id="PF01650">
    <property type="entry name" value="Peptidase_C13"/>
    <property type="match status" value="1"/>
</dbReference>
<dbReference type="eggNOG" id="KOG1348">
    <property type="taxonomic scope" value="Eukaryota"/>
</dbReference>
<feature type="non-terminal residue" evidence="2">
    <location>
        <position position="72"/>
    </location>
</feature>
<dbReference type="GO" id="GO:0051603">
    <property type="term" value="P:proteolysis involved in protein catabolic process"/>
    <property type="evidence" value="ECO:0007669"/>
    <property type="project" value="TreeGrafter"/>
</dbReference>
<dbReference type="RefSeq" id="XP_002953559.1">
    <property type="nucleotide sequence ID" value="XM_002953513.1"/>
</dbReference>